<dbReference type="FunFam" id="3.40.47.10:FF:000004">
    <property type="entry name" value="3-oxoacyl-[acyl-carrier-protein] synthase 3"/>
    <property type="match status" value="1"/>
</dbReference>
<evidence type="ECO:0000256" key="11">
    <source>
        <dbReference type="ARBA" id="ARBA00023315"/>
    </source>
</evidence>
<evidence type="ECO:0000256" key="10">
    <source>
        <dbReference type="ARBA" id="ARBA00023268"/>
    </source>
</evidence>
<keyword evidence="11 13" id="KW-0012">Acyltransferase</keyword>
<dbReference type="Pfam" id="PF08541">
    <property type="entry name" value="ACP_syn_III_C"/>
    <property type="match status" value="1"/>
</dbReference>
<evidence type="ECO:0000259" key="14">
    <source>
        <dbReference type="Pfam" id="PF08541"/>
    </source>
</evidence>
<dbReference type="InterPro" id="IPR016039">
    <property type="entry name" value="Thiolase-like"/>
</dbReference>
<comment type="similarity">
    <text evidence="2 13">Belongs to the thiolase-like superfamily. FabH family.</text>
</comment>
<evidence type="ECO:0000256" key="13">
    <source>
        <dbReference type="HAMAP-Rule" id="MF_01815"/>
    </source>
</evidence>
<reference evidence="17" key="1">
    <citation type="submission" date="2015-06" db="EMBL/GenBank/DDBJ databases">
        <authorList>
            <person name="Bertelli C."/>
        </authorList>
    </citation>
    <scope>NUCLEOTIDE SEQUENCE [LARGE SCALE GENOMIC DNA]</scope>
    <source>
        <strain evidence="17">CRIB-30</strain>
    </source>
</reference>
<evidence type="ECO:0000256" key="7">
    <source>
        <dbReference type="ARBA" id="ARBA00022832"/>
    </source>
</evidence>
<comment type="function">
    <text evidence="13">Catalyzes the condensation reaction of fatty acid synthesis by the addition to an acyl acceptor of two carbons from malonyl-ACP. Catalyzes the first condensation reaction which initiates fatty acid synthesis and may therefore play a role in governing the total rate of fatty acid production. Possesses both acetoacetyl-ACP synthase and acetyl transacylase activities. Its substrate specificity determines the biosynthesis of branched-chain and/or straight-chain of fatty acids.</text>
</comment>
<feature type="active site" evidence="13">
    <location>
        <position position="115"/>
    </location>
</feature>
<name>A0A0H5DRR4_9BACT</name>
<keyword evidence="10 13" id="KW-0511">Multifunctional enzyme</keyword>
<dbReference type="AlphaFoldDB" id="A0A0H5DRR4"/>
<evidence type="ECO:0000256" key="3">
    <source>
        <dbReference type="ARBA" id="ARBA00012333"/>
    </source>
</evidence>
<dbReference type="EC" id="2.3.1.180" evidence="3 13"/>
<evidence type="ECO:0000313" key="17">
    <source>
        <dbReference type="Proteomes" id="UP000220251"/>
    </source>
</evidence>
<dbReference type="Gene3D" id="3.40.47.10">
    <property type="match status" value="1"/>
</dbReference>
<evidence type="ECO:0000256" key="4">
    <source>
        <dbReference type="ARBA" id="ARBA00022490"/>
    </source>
</evidence>
<sequence>MAIKKAAVIRSIGSYIPEKVVTNKDLEKVVDTTDEWIVQRTGIRERRIAAQDEYPSTMGAKAAREALAKAGIAASDLDAIIVATMTPDYISPSTAVLVQKELAALCPAFDIGAACSGYVFGLSVAKAYIESGVFKRILFVATEKMSSFLNFEDRASCVLFGDGATACIIEEGGTGLKIGEIVLGTDGSGYNLIMIPAGGARQTADETTVREKKHMITLEGKEVFKHAVRRMNKVLEECLQKSGIAKEQIAYLIPHQANVRIIDSIVKNMQFPEEKVWVTVEKWANTSASSIGLALNDLLNKRPLKEGDIIALTAFGAGLTFGAALLENVYEQK</sequence>
<gene>
    <name evidence="13 16" type="primary">fabH</name>
    <name evidence="16" type="ORF">ELAC_2080</name>
</gene>
<dbReference type="Pfam" id="PF08545">
    <property type="entry name" value="ACP_syn_III"/>
    <property type="match status" value="1"/>
</dbReference>
<dbReference type="PANTHER" id="PTHR34069">
    <property type="entry name" value="3-OXOACYL-[ACYL-CARRIER-PROTEIN] SYNTHASE 3"/>
    <property type="match status" value="1"/>
</dbReference>
<dbReference type="GO" id="GO:0006633">
    <property type="term" value="P:fatty acid biosynthetic process"/>
    <property type="evidence" value="ECO:0007669"/>
    <property type="project" value="UniProtKB-UniRule"/>
</dbReference>
<comment type="catalytic activity">
    <reaction evidence="12">
        <text>malonyl-[ACP] + acetyl-CoA + H(+) = 3-oxobutanoyl-[ACP] + CO2 + CoA</text>
        <dbReference type="Rhea" id="RHEA:12080"/>
        <dbReference type="Rhea" id="RHEA-COMP:9623"/>
        <dbReference type="Rhea" id="RHEA-COMP:9625"/>
        <dbReference type="ChEBI" id="CHEBI:15378"/>
        <dbReference type="ChEBI" id="CHEBI:16526"/>
        <dbReference type="ChEBI" id="CHEBI:57287"/>
        <dbReference type="ChEBI" id="CHEBI:57288"/>
        <dbReference type="ChEBI" id="CHEBI:78449"/>
        <dbReference type="ChEBI" id="CHEBI:78450"/>
        <dbReference type="EC" id="2.3.1.180"/>
    </reaction>
    <physiologicalReaction direction="left-to-right" evidence="12">
        <dbReference type="Rhea" id="RHEA:12081"/>
    </physiologicalReaction>
</comment>
<dbReference type="InterPro" id="IPR013751">
    <property type="entry name" value="ACP_syn_III_N"/>
</dbReference>
<comment type="domain">
    <text evidence="13">The last Arg residue of the ACP-binding site is essential for the weak association between ACP/AcpP and FabH.</text>
</comment>
<evidence type="ECO:0000313" key="16">
    <source>
        <dbReference type="EMBL" id="CRX39401.1"/>
    </source>
</evidence>
<dbReference type="GO" id="GO:0044550">
    <property type="term" value="P:secondary metabolite biosynthetic process"/>
    <property type="evidence" value="ECO:0007669"/>
    <property type="project" value="TreeGrafter"/>
</dbReference>
<organism evidence="16 17">
    <name type="scientific">Estrella lausannensis</name>
    <dbReference type="NCBI Taxonomy" id="483423"/>
    <lineage>
        <taxon>Bacteria</taxon>
        <taxon>Pseudomonadati</taxon>
        <taxon>Chlamydiota</taxon>
        <taxon>Chlamydiia</taxon>
        <taxon>Parachlamydiales</taxon>
        <taxon>Candidatus Criblamydiaceae</taxon>
        <taxon>Estrella</taxon>
    </lineage>
</organism>
<dbReference type="GO" id="GO:0005737">
    <property type="term" value="C:cytoplasm"/>
    <property type="evidence" value="ECO:0007669"/>
    <property type="project" value="UniProtKB-SubCell"/>
</dbReference>
<keyword evidence="5 13" id="KW-0444">Lipid biosynthesis</keyword>
<evidence type="ECO:0000256" key="9">
    <source>
        <dbReference type="ARBA" id="ARBA00023160"/>
    </source>
</evidence>
<keyword evidence="7 13" id="KW-0276">Fatty acid metabolism</keyword>
<dbReference type="RefSeq" id="WP_098039268.1">
    <property type="nucleotide sequence ID" value="NZ_CWGJ01000028.1"/>
</dbReference>
<dbReference type="SUPFAM" id="SSF53901">
    <property type="entry name" value="Thiolase-like"/>
    <property type="match status" value="1"/>
</dbReference>
<dbReference type="GO" id="GO:0033818">
    <property type="term" value="F:beta-ketoacyl-acyl-carrier-protein synthase III activity"/>
    <property type="evidence" value="ECO:0007669"/>
    <property type="project" value="UniProtKB-UniRule"/>
</dbReference>
<protein>
    <recommendedName>
        <fullName evidence="3 13">Beta-ketoacyl-[acyl-carrier-protein] synthase III</fullName>
        <shortName evidence="13">Beta-ketoacyl-ACP synthase III</shortName>
        <shortName evidence="13">KAS III</shortName>
        <ecNumber evidence="3 13">2.3.1.180</ecNumber>
    </recommendedName>
    <alternativeName>
        <fullName evidence="13">3-oxoacyl-[acyl-carrier-protein] synthase 3</fullName>
    </alternativeName>
    <alternativeName>
        <fullName evidence="13">3-oxoacyl-[acyl-carrier-protein] synthase III</fullName>
    </alternativeName>
</protein>
<dbReference type="InterPro" id="IPR013747">
    <property type="entry name" value="ACP_syn_III_C"/>
</dbReference>
<feature type="region of interest" description="ACP-binding" evidence="13">
    <location>
        <begin position="256"/>
        <end position="260"/>
    </location>
</feature>
<accession>A0A0H5DRR4</accession>
<evidence type="ECO:0000256" key="2">
    <source>
        <dbReference type="ARBA" id="ARBA00008642"/>
    </source>
</evidence>
<feature type="active site" evidence="13">
    <location>
        <position position="285"/>
    </location>
</feature>
<feature type="active site" evidence="13">
    <location>
        <position position="255"/>
    </location>
</feature>
<dbReference type="UniPathway" id="UPA00094"/>
<dbReference type="Proteomes" id="UP000220251">
    <property type="component" value="Unassembled WGS sequence"/>
</dbReference>
<dbReference type="CDD" id="cd00830">
    <property type="entry name" value="KAS_III"/>
    <property type="match status" value="1"/>
</dbReference>
<dbReference type="NCBIfam" id="NF006829">
    <property type="entry name" value="PRK09352.1"/>
    <property type="match status" value="1"/>
</dbReference>
<keyword evidence="17" id="KW-1185">Reference proteome</keyword>
<evidence type="ECO:0000256" key="6">
    <source>
        <dbReference type="ARBA" id="ARBA00022679"/>
    </source>
</evidence>
<dbReference type="InterPro" id="IPR004655">
    <property type="entry name" value="FabH"/>
</dbReference>
<evidence type="ECO:0000256" key="12">
    <source>
        <dbReference type="ARBA" id="ARBA00051096"/>
    </source>
</evidence>
<comment type="pathway">
    <text evidence="1 13">Lipid metabolism; fatty acid biosynthesis.</text>
</comment>
<evidence type="ECO:0000259" key="15">
    <source>
        <dbReference type="Pfam" id="PF08545"/>
    </source>
</evidence>
<keyword evidence="4 13" id="KW-0963">Cytoplasm</keyword>
<comment type="subunit">
    <text evidence="13">Homodimer.</text>
</comment>
<evidence type="ECO:0000256" key="5">
    <source>
        <dbReference type="ARBA" id="ARBA00022516"/>
    </source>
</evidence>
<dbReference type="GO" id="GO:0004315">
    <property type="term" value="F:3-oxoacyl-[acyl-carrier-protein] synthase activity"/>
    <property type="evidence" value="ECO:0007669"/>
    <property type="project" value="InterPro"/>
</dbReference>
<dbReference type="EMBL" id="CWGJ01000028">
    <property type="protein sequence ID" value="CRX39401.1"/>
    <property type="molecule type" value="Genomic_DNA"/>
</dbReference>
<keyword evidence="8 13" id="KW-0443">Lipid metabolism</keyword>
<feature type="domain" description="Beta-ketoacyl-[acyl-carrier-protein] synthase III C-terminal" evidence="14">
    <location>
        <begin position="239"/>
        <end position="327"/>
    </location>
</feature>
<dbReference type="PANTHER" id="PTHR34069:SF2">
    <property type="entry name" value="BETA-KETOACYL-[ACYL-CARRIER-PROTEIN] SYNTHASE III"/>
    <property type="match status" value="1"/>
</dbReference>
<keyword evidence="9 13" id="KW-0275">Fatty acid biosynthesis</keyword>
<feature type="domain" description="Beta-ketoacyl-[acyl-carrier-protein] synthase III N-terminal" evidence="15">
    <location>
        <begin position="109"/>
        <end position="187"/>
    </location>
</feature>
<comment type="subcellular location">
    <subcellularLocation>
        <location evidence="13">Cytoplasm</location>
    </subcellularLocation>
</comment>
<dbReference type="OrthoDB" id="9815506at2"/>
<keyword evidence="6 13" id="KW-0808">Transferase</keyword>
<evidence type="ECO:0000256" key="1">
    <source>
        <dbReference type="ARBA" id="ARBA00005194"/>
    </source>
</evidence>
<dbReference type="HAMAP" id="MF_01815">
    <property type="entry name" value="FabH"/>
    <property type="match status" value="1"/>
</dbReference>
<evidence type="ECO:0000256" key="8">
    <source>
        <dbReference type="ARBA" id="ARBA00023098"/>
    </source>
</evidence>
<dbReference type="NCBIfam" id="TIGR00747">
    <property type="entry name" value="fabH"/>
    <property type="match status" value="1"/>
</dbReference>
<proteinExistence type="inferred from homology"/>